<name>A0ACD3AQX8_9AGAR</name>
<gene>
    <name evidence="1" type="ORF">BDN72DRAFT_87213</name>
</gene>
<keyword evidence="2" id="KW-1185">Reference proteome</keyword>
<protein>
    <submittedName>
        <fullName evidence="1">Uncharacterized protein</fullName>
    </submittedName>
</protein>
<dbReference type="EMBL" id="ML208370">
    <property type="protein sequence ID" value="TFK67684.1"/>
    <property type="molecule type" value="Genomic_DNA"/>
</dbReference>
<sequence length="302" mass="34054">MVGQNFSRNIRVYDGKTGREVAGCWQFGRITISTFYQWLAASLKEPAPATLFRCESANDLTPLGGPLDRESTETLAIGSYVILDKDRRLIDVAHSEHRPLLREYSTSHSHTSNSNEFVTRVRERDRQCCLTGMKVRGTNYTGFEVAHIFPFSQTDVWVEQDMQRHISDPDVTDAEKMNSIQQGFLASATAHKLFNDYQLGVNPDDGYRITDFGGMDDDSTLDGRIFYVADAPEHYQPSPELLRDHYRQCVLACMKAANSSTELRRFDPAPADSTSNKGLGGQQGKGRNSLKWNWKRVSIGSR</sequence>
<accession>A0ACD3AQX8</accession>
<evidence type="ECO:0000313" key="2">
    <source>
        <dbReference type="Proteomes" id="UP000308600"/>
    </source>
</evidence>
<evidence type="ECO:0000313" key="1">
    <source>
        <dbReference type="EMBL" id="TFK67684.1"/>
    </source>
</evidence>
<dbReference type="Proteomes" id="UP000308600">
    <property type="component" value="Unassembled WGS sequence"/>
</dbReference>
<reference evidence="1 2" key="1">
    <citation type="journal article" date="2019" name="Nat. Ecol. Evol.">
        <title>Megaphylogeny resolves global patterns of mushroom evolution.</title>
        <authorList>
            <person name="Varga T."/>
            <person name="Krizsan K."/>
            <person name="Foldi C."/>
            <person name="Dima B."/>
            <person name="Sanchez-Garcia M."/>
            <person name="Sanchez-Ramirez S."/>
            <person name="Szollosi G.J."/>
            <person name="Szarkandi J.G."/>
            <person name="Papp V."/>
            <person name="Albert L."/>
            <person name="Andreopoulos W."/>
            <person name="Angelini C."/>
            <person name="Antonin V."/>
            <person name="Barry K.W."/>
            <person name="Bougher N.L."/>
            <person name="Buchanan P."/>
            <person name="Buyck B."/>
            <person name="Bense V."/>
            <person name="Catcheside P."/>
            <person name="Chovatia M."/>
            <person name="Cooper J."/>
            <person name="Damon W."/>
            <person name="Desjardin D."/>
            <person name="Finy P."/>
            <person name="Geml J."/>
            <person name="Haridas S."/>
            <person name="Hughes K."/>
            <person name="Justo A."/>
            <person name="Karasinski D."/>
            <person name="Kautmanova I."/>
            <person name="Kiss B."/>
            <person name="Kocsube S."/>
            <person name="Kotiranta H."/>
            <person name="LaButti K.M."/>
            <person name="Lechner B.E."/>
            <person name="Liimatainen K."/>
            <person name="Lipzen A."/>
            <person name="Lukacs Z."/>
            <person name="Mihaltcheva S."/>
            <person name="Morgado L.N."/>
            <person name="Niskanen T."/>
            <person name="Noordeloos M.E."/>
            <person name="Ohm R.A."/>
            <person name="Ortiz-Santana B."/>
            <person name="Ovrebo C."/>
            <person name="Racz N."/>
            <person name="Riley R."/>
            <person name="Savchenko A."/>
            <person name="Shiryaev A."/>
            <person name="Soop K."/>
            <person name="Spirin V."/>
            <person name="Szebenyi C."/>
            <person name="Tomsovsky M."/>
            <person name="Tulloss R.E."/>
            <person name="Uehling J."/>
            <person name="Grigoriev I.V."/>
            <person name="Vagvolgyi C."/>
            <person name="Papp T."/>
            <person name="Martin F.M."/>
            <person name="Miettinen O."/>
            <person name="Hibbett D.S."/>
            <person name="Nagy L.G."/>
        </authorList>
    </citation>
    <scope>NUCLEOTIDE SEQUENCE [LARGE SCALE GENOMIC DNA]</scope>
    <source>
        <strain evidence="1 2">NL-1719</strain>
    </source>
</reference>
<organism evidence="1 2">
    <name type="scientific">Pluteus cervinus</name>
    <dbReference type="NCBI Taxonomy" id="181527"/>
    <lineage>
        <taxon>Eukaryota</taxon>
        <taxon>Fungi</taxon>
        <taxon>Dikarya</taxon>
        <taxon>Basidiomycota</taxon>
        <taxon>Agaricomycotina</taxon>
        <taxon>Agaricomycetes</taxon>
        <taxon>Agaricomycetidae</taxon>
        <taxon>Agaricales</taxon>
        <taxon>Pluteineae</taxon>
        <taxon>Pluteaceae</taxon>
        <taxon>Pluteus</taxon>
    </lineage>
</organism>
<proteinExistence type="predicted"/>